<protein>
    <recommendedName>
        <fullName evidence="4">DUF4199 domain-containing protein</fullName>
    </recommendedName>
</protein>
<evidence type="ECO:0000313" key="2">
    <source>
        <dbReference type="EMBL" id="WRQ88733.1"/>
    </source>
</evidence>
<reference evidence="2 3" key="1">
    <citation type="submission" date="2023-12" db="EMBL/GenBank/DDBJ databases">
        <title>Description of an unclassified Opitutus bacterium of Verrucomicrobiota.</title>
        <authorList>
            <person name="Zhang D.-F."/>
        </authorList>
    </citation>
    <scope>NUCLEOTIDE SEQUENCE [LARGE SCALE GENOMIC DNA]</scope>
    <source>
        <strain evidence="2 3">WL0086</strain>
    </source>
</reference>
<feature type="transmembrane region" description="Helical" evidence="1">
    <location>
        <begin position="79"/>
        <end position="99"/>
    </location>
</feature>
<feature type="transmembrane region" description="Helical" evidence="1">
    <location>
        <begin position="144"/>
        <end position="165"/>
    </location>
</feature>
<proteinExistence type="predicted"/>
<evidence type="ECO:0000256" key="1">
    <source>
        <dbReference type="SAM" id="Phobius"/>
    </source>
</evidence>
<evidence type="ECO:0000313" key="3">
    <source>
        <dbReference type="Proteomes" id="UP000738431"/>
    </source>
</evidence>
<keyword evidence="1" id="KW-1133">Transmembrane helix</keyword>
<keyword evidence="1" id="KW-0472">Membrane</keyword>
<sequence>MAGKTAPKPPPLPLEIAERVNRLATTHGRIIMVMSGVFALIAALQHRTPTAIAALLAFGAGASEWQGAKHLREGRASGVSWMVAGELALLVVILAYSAWMMTHFNYHEFITQIPQWQQDKLFDDLRAQGATEAEIPDLFRVLNAMVYGVLSFVSVFYQGGFALYYHRRRGPITVAMTQLPNSR</sequence>
<keyword evidence="3" id="KW-1185">Reference proteome</keyword>
<organism evidence="2 3">
    <name type="scientific">Actomonas aquatica</name>
    <dbReference type="NCBI Taxonomy" id="2866162"/>
    <lineage>
        <taxon>Bacteria</taxon>
        <taxon>Pseudomonadati</taxon>
        <taxon>Verrucomicrobiota</taxon>
        <taxon>Opitutia</taxon>
        <taxon>Opitutales</taxon>
        <taxon>Opitutaceae</taxon>
        <taxon>Actomonas</taxon>
    </lineage>
</organism>
<dbReference type="RefSeq" id="WP_221031832.1">
    <property type="nucleotide sequence ID" value="NZ_CP139781.1"/>
</dbReference>
<evidence type="ECO:0008006" key="4">
    <source>
        <dbReference type="Google" id="ProtNLM"/>
    </source>
</evidence>
<name>A0ABZ1CBV8_9BACT</name>
<gene>
    <name evidence="2" type="ORF">K1X11_004905</name>
</gene>
<accession>A0ABZ1CBV8</accession>
<keyword evidence="1" id="KW-0812">Transmembrane</keyword>
<dbReference type="Proteomes" id="UP000738431">
    <property type="component" value="Chromosome"/>
</dbReference>
<dbReference type="EMBL" id="CP139781">
    <property type="protein sequence ID" value="WRQ88733.1"/>
    <property type="molecule type" value="Genomic_DNA"/>
</dbReference>